<feature type="compositionally biased region" description="Low complexity" evidence="1">
    <location>
        <begin position="9"/>
        <end position="18"/>
    </location>
</feature>
<dbReference type="Proteomes" id="UP000784294">
    <property type="component" value="Unassembled WGS sequence"/>
</dbReference>
<gene>
    <name evidence="2" type="ORF">PXEA_LOCUS11264</name>
</gene>
<feature type="region of interest" description="Disordered" evidence="1">
    <location>
        <begin position="1"/>
        <end position="28"/>
    </location>
</feature>
<reference evidence="2" key="1">
    <citation type="submission" date="2018-11" db="EMBL/GenBank/DDBJ databases">
        <authorList>
            <consortium name="Pathogen Informatics"/>
        </authorList>
    </citation>
    <scope>NUCLEOTIDE SEQUENCE</scope>
</reference>
<sequence length="67" mass="7329">MCVNRGRRSSSSGQSMGEEGNGDGETRRFDQTVSAYQLDPAWLVWSTRTGGVLTSLYRLLPTATLGF</sequence>
<name>A0A448WQR8_9PLAT</name>
<evidence type="ECO:0000313" key="3">
    <source>
        <dbReference type="Proteomes" id="UP000784294"/>
    </source>
</evidence>
<organism evidence="2 3">
    <name type="scientific">Protopolystoma xenopodis</name>
    <dbReference type="NCBI Taxonomy" id="117903"/>
    <lineage>
        <taxon>Eukaryota</taxon>
        <taxon>Metazoa</taxon>
        <taxon>Spiralia</taxon>
        <taxon>Lophotrochozoa</taxon>
        <taxon>Platyhelminthes</taxon>
        <taxon>Monogenea</taxon>
        <taxon>Polyopisthocotylea</taxon>
        <taxon>Polystomatidea</taxon>
        <taxon>Polystomatidae</taxon>
        <taxon>Protopolystoma</taxon>
    </lineage>
</organism>
<protein>
    <submittedName>
        <fullName evidence="2">Uncharacterized protein</fullName>
    </submittedName>
</protein>
<accession>A0A448WQR8</accession>
<dbReference type="AlphaFoldDB" id="A0A448WQR8"/>
<evidence type="ECO:0000313" key="2">
    <source>
        <dbReference type="EMBL" id="VEL17824.1"/>
    </source>
</evidence>
<keyword evidence="3" id="KW-1185">Reference proteome</keyword>
<proteinExistence type="predicted"/>
<comment type="caution">
    <text evidence="2">The sequence shown here is derived from an EMBL/GenBank/DDBJ whole genome shotgun (WGS) entry which is preliminary data.</text>
</comment>
<dbReference type="EMBL" id="CAAALY010034321">
    <property type="protein sequence ID" value="VEL17824.1"/>
    <property type="molecule type" value="Genomic_DNA"/>
</dbReference>
<evidence type="ECO:0000256" key="1">
    <source>
        <dbReference type="SAM" id="MobiDB-lite"/>
    </source>
</evidence>